<feature type="compositionally biased region" description="Basic and acidic residues" evidence="13">
    <location>
        <begin position="531"/>
        <end position="542"/>
    </location>
</feature>
<evidence type="ECO:0000256" key="13">
    <source>
        <dbReference type="SAM" id="MobiDB-lite"/>
    </source>
</evidence>
<keyword evidence="11" id="KW-0539">Nucleus</keyword>
<dbReference type="Proteomes" id="UP000827284">
    <property type="component" value="Unassembled WGS sequence"/>
</dbReference>
<evidence type="ECO:0000313" key="15">
    <source>
        <dbReference type="Proteomes" id="UP000827284"/>
    </source>
</evidence>
<dbReference type="PANTHER" id="PTHR12787:SF0">
    <property type="entry name" value="RIBOSOMAL RNA-PROCESSING PROTEIN 8"/>
    <property type="match status" value="1"/>
</dbReference>
<dbReference type="Gene3D" id="3.80.10.10">
    <property type="entry name" value="Ribonuclease Inhibitor"/>
    <property type="match status" value="1"/>
</dbReference>
<feature type="compositionally biased region" description="Low complexity" evidence="13">
    <location>
        <begin position="704"/>
        <end position="716"/>
    </location>
</feature>
<dbReference type="SUPFAM" id="SSF52047">
    <property type="entry name" value="RNI-like"/>
    <property type="match status" value="1"/>
</dbReference>
<accession>A0A9P3LVH2</accession>
<proteinExistence type="inferred from homology"/>
<dbReference type="InterPro" id="IPR007823">
    <property type="entry name" value="RRP8"/>
</dbReference>
<dbReference type="GO" id="GO:0006325">
    <property type="term" value="P:chromatin organization"/>
    <property type="evidence" value="ECO:0007669"/>
    <property type="project" value="UniProtKB-KW"/>
</dbReference>
<feature type="region of interest" description="Disordered" evidence="13">
    <location>
        <begin position="594"/>
        <end position="810"/>
    </location>
</feature>
<sequence>MGTLHSPPNEPPDQQQQHHQSPPPSLPPHQASESAHPLLIPELVLAVGSHLSQTQALQAVQVCKIWYACLIPILYQRVTLGRKKQSANGTKKAQRPMLGVLQRYGSHVRTLLCPENYAALRLTAPLCCSIETLVLGRLSDEVLEILRRNKETIRRLEFRRSKKPLTFAETRRSSFFPPDHVLQIMSQMPQLRTLSISSLVLRTDTQATLFFGICEKLAALELSGDIQFLLPSHEKSWHTNTELRSLALIDCKLSTERELALLAHCPNLEHFLKRDEVFCALSHLFPQWTFDPPEIKSFSYTSPNAGDGELVWAIKLLPKIDRLDVRGSKFGPLCSQLMVLHLNEQLRILDITDSMFSIPGFNVGSLVVEAPKEQLKKRKHESDTTTIASSSSITTTTTTASLTPAASTSASTTTSSSSAGAILPIAASTSNAPFSKKFKKEPVFEKRAPSEPKLGWGWIPEPVPLKERATWNQSTKALRKAKAEEEKAKREKAIEEKKNLVSSINAPSTAVELLLNGSVDMKDIATIGNKKKADQDTEKSEEGSAGAKKRNKRLERKIKRAAYIAALEAKEKSNSVAAVDSDVTMTDATQVEVAEEKATEGVEAEVAAETGDGVKKPKKKQQMPKTPLSPELAKLTNKERRMLKQLQKKQAEEGVDPLAKPTPAVAETTPKAPKEKKEKKEKKAQQDTKPVEQTKAAPAEKATKSTVSKKATAAPTQEKKADKADNVTSKKQQQLAKEREKLLEALSRTNNALEELQKSLGDGEDDAPMAKADVQSAVQGKKSKKEKKAAATTPAPAAPVASASQTKQPKLTKLQEQMKKTLAGGKFRFLNEQLYTTTGEEAFELFQSKPELFDEYHEGFRSQVELWPQNPVDIFISQLRPMSKDTVIADLGCGDAQISAELPKHNVLSFDLVAKNERVTACDIAHLPLADNSVDVAIFCLSLMGTDFLKFLREAYRVLKPNGQLKISEVISRFTDVDAFVDALKQLGFELKNSDSSNKMFIMFDFIKPDQSAAGGKKGKKSSKKQAPKEDPQQVDLESLDGPSLLKPCIYKRR</sequence>
<protein>
    <recommendedName>
        <fullName evidence="12">Ribosomal RNA-processing protein 8</fullName>
    </recommendedName>
    <alternativeName>
        <fullName evidence="12">Ribosomal RNA-processing protein 8</fullName>
    </alternativeName>
</protein>
<name>A0A9P3LVH2_9FUNG</name>
<evidence type="ECO:0000313" key="14">
    <source>
        <dbReference type="EMBL" id="GJJ72022.1"/>
    </source>
</evidence>
<gene>
    <name evidence="14" type="ORF">EMPS_04379</name>
</gene>
<keyword evidence="4" id="KW-0698">rRNA processing</keyword>
<keyword evidence="6" id="KW-0808">Transferase</keyword>
<evidence type="ECO:0000256" key="2">
    <source>
        <dbReference type="ARBA" id="ARBA00006301"/>
    </source>
</evidence>
<evidence type="ECO:0000256" key="12">
    <source>
        <dbReference type="ARBA" id="ARBA00076672"/>
    </source>
</evidence>
<feature type="region of interest" description="Disordered" evidence="13">
    <location>
        <begin position="529"/>
        <end position="553"/>
    </location>
</feature>
<evidence type="ECO:0000256" key="5">
    <source>
        <dbReference type="ARBA" id="ARBA00022603"/>
    </source>
</evidence>
<feature type="compositionally biased region" description="Low complexity" evidence="13">
    <location>
        <begin position="384"/>
        <end position="416"/>
    </location>
</feature>
<dbReference type="FunFam" id="1.10.10.2150:FF:000001">
    <property type="entry name" value="Ribosomal RNA-processing protein 8"/>
    <property type="match status" value="1"/>
</dbReference>
<keyword evidence="3" id="KW-0678">Repressor</keyword>
<evidence type="ECO:0000256" key="6">
    <source>
        <dbReference type="ARBA" id="ARBA00022679"/>
    </source>
</evidence>
<keyword evidence="9" id="KW-0805">Transcription regulation</keyword>
<evidence type="ECO:0000256" key="3">
    <source>
        <dbReference type="ARBA" id="ARBA00022491"/>
    </source>
</evidence>
<comment type="similarity">
    <text evidence="2">Belongs to the methyltransferase superfamily. RRP8 family.</text>
</comment>
<feature type="compositionally biased region" description="Basic and acidic residues" evidence="13">
    <location>
        <begin position="672"/>
        <end position="692"/>
    </location>
</feature>
<keyword evidence="10" id="KW-0804">Transcription</keyword>
<keyword evidence="15" id="KW-1185">Reference proteome</keyword>
<dbReference type="InterPro" id="IPR032675">
    <property type="entry name" value="LRR_dom_sf"/>
</dbReference>
<keyword evidence="5" id="KW-0489">Methyltransferase</keyword>
<dbReference type="OrthoDB" id="10258825at2759"/>
<organism evidence="14 15">
    <name type="scientific">Entomortierella parvispora</name>
    <dbReference type="NCBI Taxonomy" id="205924"/>
    <lineage>
        <taxon>Eukaryota</taxon>
        <taxon>Fungi</taxon>
        <taxon>Fungi incertae sedis</taxon>
        <taxon>Mucoromycota</taxon>
        <taxon>Mortierellomycotina</taxon>
        <taxon>Mortierellomycetes</taxon>
        <taxon>Mortierellales</taxon>
        <taxon>Mortierellaceae</taxon>
        <taxon>Entomortierella</taxon>
    </lineage>
</organism>
<dbReference type="CDD" id="cd02440">
    <property type="entry name" value="AdoMet_MTases"/>
    <property type="match status" value="1"/>
</dbReference>
<dbReference type="AlphaFoldDB" id="A0A9P3LVH2"/>
<dbReference type="GO" id="GO:0042273">
    <property type="term" value="P:ribosomal large subunit biogenesis"/>
    <property type="evidence" value="ECO:0007669"/>
    <property type="project" value="TreeGrafter"/>
</dbReference>
<reference evidence="14" key="2">
    <citation type="journal article" date="2022" name="Microbiol. Resour. Announc.">
        <title>Whole-Genome Sequence of Entomortierella parvispora E1425, a Mucoromycotan Fungus Associated with Burkholderiaceae-Related Endosymbiotic Bacteria.</title>
        <authorList>
            <person name="Herlambang A."/>
            <person name="Guo Y."/>
            <person name="Takashima Y."/>
            <person name="Narisawa K."/>
            <person name="Ohta H."/>
            <person name="Nishizawa T."/>
        </authorList>
    </citation>
    <scope>NUCLEOTIDE SEQUENCE</scope>
    <source>
        <strain evidence="14">E1425</strain>
    </source>
</reference>
<feature type="region of interest" description="Disordered" evidence="13">
    <location>
        <begin position="376"/>
        <end position="416"/>
    </location>
</feature>
<evidence type="ECO:0000256" key="11">
    <source>
        <dbReference type="ARBA" id="ARBA00023242"/>
    </source>
</evidence>
<evidence type="ECO:0000256" key="7">
    <source>
        <dbReference type="ARBA" id="ARBA00022691"/>
    </source>
</evidence>
<comment type="caution">
    <text evidence="14">The sequence shown here is derived from an EMBL/GenBank/DDBJ whole genome shotgun (WGS) entry which is preliminary data.</text>
</comment>
<feature type="compositionally biased region" description="Basic residues" evidence="13">
    <location>
        <begin position="1017"/>
        <end position="1026"/>
    </location>
</feature>
<evidence type="ECO:0000256" key="4">
    <source>
        <dbReference type="ARBA" id="ARBA00022552"/>
    </source>
</evidence>
<evidence type="ECO:0000256" key="9">
    <source>
        <dbReference type="ARBA" id="ARBA00023015"/>
    </source>
</evidence>
<dbReference type="PANTHER" id="PTHR12787">
    <property type="entry name" value="RIBOSOMAL RNA-PROCESSING PROTEIN 8"/>
    <property type="match status" value="1"/>
</dbReference>
<reference evidence="14" key="1">
    <citation type="submission" date="2021-11" db="EMBL/GenBank/DDBJ databases">
        <authorList>
            <person name="Herlambang A."/>
            <person name="Guo Y."/>
            <person name="Takashima Y."/>
            <person name="Nishizawa T."/>
        </authorList>
    </citation>
    <scope>NUCLEOTIDE SEQUENCE</scope>
    <source>
        <strain evidence="14">E1425</strain>
    </source>
</reference>
<dbReference type="Gene3D" id="3.40.50.150">
    <property type="entry name" value="Vaccinia Virus protein VP39"/>
    <property type="match status" value="1"/>
</dbReference>
<feature type="region of interest" description="Disordered" evidence="13">
    <location>
        <begin position="1010"/>
        <end position="1043"/>
    </location>
</feature>
<dbReference type="Gene3D" id="1.10.10.2150">
    <property type="entry name" value="Ribosomal RNA-processing protein 8, N-terminal domain"/>
    <property type="match status" value="1"/>
</dbReference>
<dbReference type="FunFam" id="3.40.50.150:FF:000068">
    <property type="entry name" value="Ribosomal RNA-processing protein 8"/>
    <property type="match status" value="1"/>
</dbReference>
<dbReference type="EMBL" id="BQFW01000006">
    <property type="protein sequence ID" value="GJJ72022.1"/>
    <property type="molecule type" value="Genomic_DNA"/>
</dbReference>
<comment type="subcellular location">
    <subcellularLocation>
        <location evidence="1">Nucleus</location>
        <location evidence="1">Nucleolus</location>
    </subcellularLocation>
</comment>
<evidence type="ECO:0000256" key="8">
    <source>
        <dbReference type="ARBA" id="ARBA00022853"/>
    </source>
</evidence>
<dbReference type="SUPFAM" id="SSF53335">
    <property type="entry name" value="S-adenosyl-L-methionine-dependent methyltransferases"/>
    <property type="match status" value="1"/>
</dbReference>
<dbReference type="Pfam" id="PF05148">
    <property type="entry name" value="Methyltransf_8"/>
    <property type="match status" value="1"/>
</dbReference>
<feature type="region of interest" description="Disordered" evidence="13">
    <location>
        <begin position="1"/>
        <end position="33"/>
    </location>
</feature>
<evidence type="ECO:0000256" key="10">
    <source>
        <dbReference type="ARBA" id="ARBA00023163"/>
    </source>
</evidence>
<evidence type="ECO:0000256" key="1">
    <source>
        <dbReference type="ARBA" id="ARBA00004604"/>
    </source>
</evidence>
<keyword evidence="7" id="KW-0949">S-adenosyl-L-methionine</keyword>
<dbReference type="GO" id="GO:0005730">
    <property type="term" value="C:nucleolus"/>
    <property type="evidence" value="ECO:0007669"/>
    <property type="project" value="UniProtKB-SubCell"/>
</dbReference>
<dbReference type="GO" id="GO:0016433">
    <property type="term" value="F:rRNA (adenine) methyltransferase activity"/>
    <property type="evidence" value="ECO:0007669"/>
    <property type="project" value="TreeGrafter"/>
</dbReference>
<dbReference type="InterPro" id="IPR029063">
    <property type="entry name" value="SAM-dependent_MTases_sf"/>
</dbReference>
<dbReference type="InterPro" id="IPR042036">
    <property type="entry name" value="RRP8_N"/>
</dbReference>
<keyword evidence="8" id="KW-0156">Chromatin regulator</keyword>
<feature type="compositionally biased region" description="Low complexity" evidence="13">
    <location>
        <begin position="790"/>
        <end position="806"/>
    </location>
</feature>